<evidence type="ECO:0000313" key="2">
    <source>
        <dbReference type="EMBL" id="EGZ15782.1"/>
    </source>
</evidence>
<feature type="compositionally biased region" description="Polar residues" evidence="1">
    <location>
        <begin position="1237"/>
        <end position="1251"/>
    </location>
</feature>
<feature type="region of interest" description="Disordered" evidence="1">
    <location>
        <begin position="460"/>
        <end position="484"/>
    </location>
</feature>
<proteinExistence type="predicted"/>
<dbReference type="Gene3D" id="1.25.10.10">
    <property type="entry name" value="Leucine-rich Repeat Variant"/>
    <property type="match status" value="1"/>
</dbReference>
<dbReference type="InterPro" id="IPR011989">
    <property type="entry name" value="ARM-like"/>
</dbReference>
<evidence type="ECO:0000313" key="3">
    <source>
        <dbReference type="Proteomes" id="UP000002640"/>
    </source>
</evidence>
<organism evidence="2 3">
    <name type="scientific">Phytophthora sojae (strain P6497)</name>
    <name type="common">Soybean stem and root rot agent</name>
    <name type="synonym">Phytophthora megasperma f. sp. glycines</name>
    <dbReference type="NCBI Taxonomy" id="1094619"/>
    <lineage>
        <taxon>Eukaryota</taxon>
        <taxon>Sar</taxon>
        <taxon>Stramenopiles</taxon>
        <taxon>Oomycota</taxon>
        <taxon>Peronosporomycetes</taxon>
        <taxon>Peronosporales</taxon>
        <taxon>Peronosporaceae</taxon>
        <taxon>Phytophthora</taxon>
    </lineage>
</organism>
<dbReference type="RefSeq" id="XP_009529531.1">
    <property type="nucleotide sequence ID" value="XM_009531236.1"/>
</dbReference>
<keyword evidence="3" id="KW-1185">Reference proteome</keyword>
<feature type="compositionally biased region" description="Low complexity" evidence="1">
    <location>
        <begin position="1205"/>
        <end position="1214"/>
    </location>
</feature>
<gene>
    <name evidence="2" type="ORF">PHYSODRAFT_509290</name>
</gene>
<dbReference type="Proteomes" id="UP000002640">
    <property type="component" value="Unassembled WGS sequence"/>
</dbReference>
<dbReference type="OMA" id="RQRNISC"/>
<dbReference type="KEGG" id="psoj:PHYSODRAFT_509290"/>
<dbReference type="SUPFAM" id="SSF48371">
    <property type="entry name" value="ARM repeat"/>
    <property type="match status" value="2"/>
</dbReference>
<feature type="compositionally biased region" description="Basic residues" evidence="1">
    <location>
        <begin position="1261"/>
        <end position="1276"/>
    </location>
</feature>
<dbReference type="GeneID" id="20658973"/>
<feature type="compositionally biased region" description="Basic and acidic residues" evidence="1">
    <location>
        <begin position="1190"/>
        <end position="1202"/>
    </location>
</feature>
<sequence>MSERNSRRGKRREVTLPYEQAYPWEDERGSTVDRTVEVNAEAKRVYAMQEQLLPTLALDRPLDPAASDHLQDVGRRVLILRDTTKRSRKTNEPAPSPKPSPKRVIPSRFPEVTPDFDEEDRGEPDRAEEEEDPVVTDGRIATMLMDQEWDTRGWNATKIQAAVDTLYEEIEHCEDDSRRELATTMLLRLMETHEDAVDYVETSLPTLTNKAFRTLSKLTNNTKIFRMARLVAVLAEWFAHVLSSENAANKSIGCLLRETELCARILQHHWRGVLFERTVSQRDYDPIVRTRLRSMHMIKLVELRHQFKVYREAVGSGGIPSSVTQAYITILYHLAKLERDPDGISNKTRNTVLSDQRRILGSGLLVCLVSLITRRQSREVIELVKGIVANIVEGHGDEQILEILQCNVVQRVQLDLTCTMELRNNGKTAASIAALASSLNLLFSISRKVLHATEQWGHKSAVSTTPTSPLRRSPTKDRSRAATPEERTFLMRKLKASVRQFLLTADVLDTLFEVLRFCRDKDDSLRAQVLEILTLLARSLGFSQLLDALTRCGGRRLEQVLLCMKGPNLVVVQAAVTLFYEMTSRTDARHGLTTAGAVQIFLRWCRPSFEASESRMAFIMALIGCALLARQTEQVKPVTSLLEALATFEDRLDAFYTLVLELALQDDSSPRASEKTAAYFFSVNALPTIVQFLTQVSPSCMESPVQNSRQRNISCILLGRMCKATHVNRACFSEDTINHLALSIQCNRLDEIEGLVARSSSEDRFIHQLGSKEACKALSRLARCPSNMVDARLRPSITSPQVPEWPQALICDVMFRMHVLEDLIALIRTPCDAADFPEVELSKVVAAVELAGHIRPMPYGESSRNKFLKTHANHPHGKYAQEKLQQLVELVAPAILHILREKSIDFDLVSACCVALSRLACTNTACSLLLTQGCLQTALIHLPEILISTTTGKSSPKKQSVEFDASVDDHGLLDVPAALYTLFGKLCAVADGRTGIMRAHVLPRLLKRMQLRHPTSKSFDDECKSEIAVVIAHLAMVNAVEGSTSELFLHFRVLELLTKVLQQHKDLVKRWRLLVHAVSAIAALSQDVLVCIPRVVALGIVELLFPFLARLRLDGNPNPYLESLQYSAVTTIRSIASYPFGEYHAYLSSVRVKQIGYDFAMELQNKPMALRDKKSVGELARETMAFINEHQQRQQRQLEQRRKSSVTSSAATSEATSNVAPSILVLDGGSKSPVSLNGINIASTRPAGNNKPSLSSESPHPHHHYVFTRPKPKPKRRNQDPVYNLMLDPLFDSTSGPMNPRKLPSSKVAGDVQHPKEEDCDYSFSQEADRFGHYVNVQARRDKKGDRYFPSLGRIVTSDRHL</sequence>
<feature type="region of interest" description="Disordered" evidence="1">
    <location>
        <begin position="1190"/>
        <end position="1214"/>
    </location>
</feature>
<dbReference type="InParanoid" id="G4ZPF8"/>
<dbReference type="EMBL" id="JH159155">
    <property type="protein sequence ID" value="EGZ15782.1"/>
    <property type="molecule type" value="Genomic_DNA"/>
</dbReference>
<feature type="compositionally biased region" description="Low complexity" evidence="1">
    <location>
        <begin position="463"/>
        <end position="472"/>
    </location>
</feature>
<feature type="compositionally biased region" description="Acidic residues" evidence="1">
    <location>
        <begin position="114"/>
        <end position="134"/>
    </location>
</feature>
<name>G4ZPF8_PHYSP</name>
<feature type="compositionally biased region" description="Basic and acidic residues" evidence="1">
    <location>
        <begin position="474"/>
        <end position="484"/>
    </location>
</feature>
<accession>G4ZPF8</accession>
<reference evidence="2 3" key="1">
    <citation type="journal article" date="2006" name="Science">
        <title>Phytophthora genome sequences uncover evolutionary origins and mechanisms of pathogenesis.</title>
        <authorList>
            <person name="Tyler B.M."/>
            <person name="Tripathy S."/>
            <person name="Zhang X."/>
            <person name="Dehal P."/>
            <person name="Jiang R.H."/>
            <person name="Aerts A."/>
            <person name="Arredondo F.D."/>
            <person name="Baxter L."/>
            <person name="Bensasson D."/>
            <person name="Beynon J.L."/>
            <person name="Chapman J."/>
            <person name="Damasceno C.M."/>
            <person name="Dorrance A.E."/>
            <person name="Dou D."/>
            <person name="Dickerman A.W."/>
            <person name="Dubchak I.L."/>
            <person name="Garbelotto M."/>
            <person name="Gijzen M."/>
            <person name="Gordon S.G."/>
            <person name="Govers F."/>
            <person name="Grunwald N.J."/>
            <person name="Huang W."/>
            <person name="Ivors K.L."/>
            <person name="Jones R.W."/>
            <person name="Kamoun S."/>
            <person name="Krampis K."/>
            <person name="Lamour K.H."/>
            <person name="Lee M.K."/>
            <person name="McDonald W.H."/>
            <person name="Medina M."/>
            <person name="Meijer H.J."/>
            <person name="Nordberg E.K."/>
            <person name="Maclean D.J."/>
            <person name="Ospina-Giraldo M.D."/>
            <person name="Morris P.F."/>
            <person name="Phuntumart V."/>
            <person name="Putnam N.H."/>
            <person name="Rash S."/>
            <person name="Rose J.K."/>
            <person name="Sakihama Y."/>
            <person name="Salamov A.A."/>
            <person name="Savidor A."/>
            <person name="Scheuring C.F."/>
            <person name="Smith B.M."/>
            <person name="Sobral B.W."/>
            <person name="Terry A."/>
            <person name="Torto-Alalibo T.A."/>
            <person name="Win J."/>
            <person name="Xu Z."/>
            <person name="Zhang H."/>
            <person name="Grigoriev I.V."/>
            <person name="Rokhsar D.S."/>
            <person name="Boore J.L."/>
        </authorList>
    </citation>
    <scope>NUCLEOTIDE SEQUENCE [LARGE SCALE GENOMIC DNA]</scope>
    <source>
        <strain evidence="2 3">P6497</strain>
    </source>
</reference>
<protein>
    <submittedName>
        <fullName evidence="2">Uncharacterized protein</fullName>
    </submittedName>
</protein>
<feature type="compositionally biased region" description="Basic and acidic residues" evidence="1">
    <location>
        <begin position="82"/>
        <end position="91"/>
    </location>
</feature>
<feature type="region of interest" description="Disordered" evidence="1">
    <location>
        <begin position="1237"/>
        <end position="1318"/>
    </location>
</feature>
<feature type="region of interest" description="Disordered" evidence="1">
    <location>
        <begin position="79"/>
        <end position="134"/>
    </location>
</feature>
<dbReference type="InterPro" id="IPR016024">
    <property type="entry name" value="ARM-type_fold"/>
</dbReference>
<evidence type="ECO:0000256" key="1">
    <source>
        <dbReference type="SAM" id="MobiDB-lite"/>
    </source>
</evidence>